<dbReference type="SUPFAM" id="SSF52540">
    <property type="entry name" value="P-loop containing nucleoside triphosphate hydrolases"/>
    <property type="match status" value="1"/>
</dbReference>
<dbReference type="GO" id="GO:0005524">
    <property type="term" value="F:ATP binding"/>
    <property type="evidence" value="ECO:0007669"/>
    <property type="project" value="UniProtKB-KW"/>
</dbReference>
<evidence type="ECO:0000256" key="4">
    <source>
        <dbReference type="ARBA" id="ARBA00022490"/>
    </source>
</evidence>
<dbReference type="KEGG" id="sapp:SAC06_08195"/>
<keyword evidence="5" id="KW-0819">tRNA processing</keyword>
<dbReference type="RefSeq" id="WP_350257819.1">
    <property type="nucleotide sequence ID" value="NZ_CP138335.1"/>
</dbReference>
<dbReference type="InterPro" id="IPR027417">
    <property type="entry name" value="P-loop_NTPase"/>
</dbReference>
<evidence type="ECO:0000313" key="12">
    <source>
        <dbReference type="EMBL" id="XBW07614.1"/>
    </source>
</evidence>
<comment type="subcellular location">
    <subcellularLocation>
        <location evidence="1">Cytoplasm</location>
    </subcellularLocation>
</comment>
<name>A0AAU7V6J1_9ACTO</name>
<keyword evidence="8" id="KW-0067">ATP-binding</keyword>
<dbReference type="InterPro" id="IPR003442">
    <property type="entry name" value="T6A_TsaE"/>
</dbReference>
<dbReference type="PANTHER" id="PTHR33540">
    <property type="entry name" value="TRNA THREONYLCARBAMOYLADENOSINE BIOSYNTHESIS PROTEIN TSAE"/>
    <property type="match status" value="1"/>
</dbReference>
<evidence type="ECO:0000256" key="2">
    <source>
        <dbReference type="ARBA" id="ARBA00007599"/>
    </source>
</evidence>
<evidence type="ECO:0000256" key="3">
    <source>
        <dbReference type="ARBA" id="ARBA00019010"/>
    </source>
</evidence>
<reference evidence="12" key="1">
    <citation type="submission" date="2023-11" db="EMBL/GenBank/DDBJ databases">
        <title>Scrofimicrobium hongkongense sp. nov., isolated from a patient with peritonitis.</title>
        <authorList>
            <person name="Lao H.Y."/>
            <person name="Wong A.Y.P."/>
            <person name="Ng T.L."/>
            <person name="Wong R.Y.L."/>
            <person name="Yau M.C.Y."/>
            <person name="Lam J.Y.W."/>
            <person name="Siu G.K.H."/>
        </authorList>
    </citation>
    <scope>NUCLEOTIDE SEQUENCE</scope>
    <source>
        <strain evidence="12">R131</strain>
    </source>
</reference>
<dbReference type="AlphaFoldDB" id="A0AAU7V6J1"/>
<dbReference type="GO" id="GO:0005737">
    <property type="term" value="C:cytoplasm"/>
    <property type="evidence" value="ECO:0007669"/>
    <property type="project" value="UniProtKB-SubCell"/>
</dbReference>
<evidence type="ECO:0000256" key="8">
    <source>
        <dbReference type="ARBA" id="ARBA00022840"/>
    </source>
</evidence>
<dbReference type="Pfam" id="PF02367">
    <property type="entry name" value="TsaE"/>
    <property type="match status" value="1"/>
</dbReference>
<comment type="function">
    <text evidence="10">Required for the formation of a threonylcarbamoyl group on adenosine at position 37 (t(6)A37) in tRNAs that read codons beginning with adenine. Is involved in the transfer of the threonylcarbamoyl moiety of threonylcarbamoyl-AMP (TC-AMP) to the N6 group of A37, together with TsaD and TsaB. TsaE seems to play an indirect role in the t(6)A biosynthesis pathway, possibly in regulating the core enzymatic function of TsaD.</text>
</comment>
<sequence length="161" mass="17494">MTTWISEGAEQTRELGRRLGRMLRAGDLVLLHGDLGAGKTTFTQGLAEALGVRGPVVSPTFIVARIHESAGDGPDLIHVDAYRIQDELDLETLDLDTSLADSVTVVEWGAGKAEVLSEDRLEIDFLAEAATQDWTVAADERRVLTLKPVGADWAERLAKEN</sequence>
<gene>
    <name evidence="12" type="primary">tsaE</name>
    <name evidence="12" type="ORF">SAC06_08195</name>
</gene>
<evidence type="ECO:0000256" key="11">
    <source>
        <dbReference type="ARBA" id="ARBA00032441"/>
    </source>
</evidence>
<comment type="similarity">
    <text evidence="2">Belongs to the TsaE family.</text>
</comment>
<keyword evidence="7" id="KW-0547">Nucleotide-binding</keyword>
<dbReference type="PANTHER" id="PTHR33540:SF2">
    <property type="entry name" value="TRNA THREONYLCARBAMOYLADENOSINE BIOSYNTHESIS PROTEIN TSAE"/>
    <property type="match status" value="1"/>
</dbReference>
<keyword evidence="6" id="KW-0479">Metal-binding</keyword>
<evidence type="ECO:0000256" key="6">
    <source>
        <dbReference type="ARBA" id="ARBA00022723"/>
    </source>
</evidence>
<evidence type="ECO:0000256" key="5">
    <source>
        <dbReference type="ARBA" id="ARBA00022694"/>
    </source>
</evidence>
<proteinExistence type="inferred from homology"/>
<dbReference type="EMBL" id="CP138335">
    <property type="protein sequence ID" value="XBW07614.1"/>
    <property type="molecule type" value="Genomic_DNA"/>
</dbReference>
<dbReference type="GO" id="GO:0002949">
    <property type="term" value="P:tRNA threonylcarbamoyladenosine modification"/>
    <property type="evidence" value="ECO:0007669"/>
    <property type="project" value="InterPro"/>
</dbReference>
<dbReference type="CDD" id="cd02019">
    <property type="entry name" value="NK"/>
    <property type="match status" value="1"/>
</dbReference>
<dbReference type="GO" id="GO:0046872">
    <property type="term" value="F:metal ion binding"/>
    <property type="evidence" value="ECO:0007669"/>
    <property type="project" value="UniProtKB-KW"/>
</dbReference>
<evidence type="ECO:0000256" key="10">
    <source>
        <dbReference type="ARBA" id="ARBA00024908"/>
    </source>
</evidence>
<dbReference type="NCBIfam" id="TIGR00150">
    <property type="entry name" value="T6A_YjeE"/>
    <property type="match status" value="1"/>
</dbReference>
<keyword evidence="4" id="KW-0963">Cytoplasm</keyword>
<evidence type="ECO:0000256" key="7">
    <source>
        <dbReference type="ARBA" id="ARBA00022741"/>
    </source>
</evidence>
<keyword evidence="9" id="KW-0460">Magnesium</keyword>
<organism evidence="12">
    <name type="scientific">Scrofimicrobium appendicitidis</name>
    <dbReference type="NCBI Taxonomy" id="3079930"/>
    <lineage>
        <taxon>Bacteria</taxon>
        <taxon>Bacillati</taxon>
        <taxon>Actinomycetota</taxon>
        <taxon>Actinomycetes</taxon>
        <taxon>Actinomycetales</taxon>
        <taxon>Actinomycetaceae</taxon>
        <taxon>Scrofimicrobium</taxon>
    </lineage>
</organism>
<dbReference type="Gene3D" id="3.40.50.300">
    <property type="entry name" value="P-loop containing nucleotide triphosphate hydrolases"/>
    <property type="match status" value="1"/>
</dbReference>
<evidence type="ECO:0000256" key="9">
    <source>
        <dbReference type="ARBA" id="ARBA00022842"/>
    </source>
</evidence>
<protein>
    <recommendedName>
        <fullName evidence="3">tRNA threonylcarbamoyladenosine biosynthesis protein TsaE</fullName>
    </recommendedName>
    <alternativeName>
        <fullName evidence="11">t(6)A37 threonylcarbamoyladenosine biosynthesis protein TsaE</fullName>
    </alternativeName>
</protein>
<accession>A0AAU7V6J1</accession>
<evidence type="ECO:0000256" key="1">
    <source>
        <dbReference type="ARBA" id="ARBA00004496"/>
    </source>
</evidence>